<evidence type="ECO:0000313" key="3">
    <source>
        <dbReference type="Proteomes" id="UP000030765"/>
    </source>
</evidence>
<gene>
    <name evidence="1" type="ORF">ZHAS_00004362</name>
</gene>
<reference evidence="1 3" key="1">
    <citation type="journal article" date="2014" name="BMC Genomics">
        <title>Genome sequence of Anopheles sinensis provides insight into genetics basis of mosquito competence for malaria parasites.</title>
        <authorList>
            <person name="Zhou D."/>
            <person name="Zhang D."/>
            <person name="Ding G."/>
            <person name="Shi L."/>
            <person name="Hou Q."/>
            <person name="Ye Y."/>
            <person name="Xu Y."/>
            <person name="Zhou H."/>
            <person name="Xiong C."/>
            <person name="Li S."/>
            <person name="Yu J."/>
            <person name="Hong S."/>
            <person name="Yu X."/>
            <person name="Zou P."/>
            <person name="Chen C."/>
            <person name="Chang X."/>
            <person name="Wang W."/>
            <person name="Lv Y."/>
            <person name="Sun Y."/>
            <person name="Ma L."/>
            <person name="Shen B."/>
            <person name="Zhu C."/>
        </authorList>
    </citation>
    <scope>NUCLEOTIDE SEQUENCE [LARGE SCALE GENOMIC DNA]</scope>
</reference>
<sequence length="113" mass="12460">MDKKGAMQKHFGGVKPQKETRIWELGREVIPPSQTHPSTTPRCSKLVSTGKDFSSPLVCLFVDYGFLCFASSHSTIFISNIVIDIIIPPRTIGLHAGDDVQLISETLEFDVSV</sequence>
<protein>
    <submittedName>
        <fullName evidence="1 2">Uncharacterized protein</fullName>
    </submittedName>
</protein>
<dbReference type="EMBL" id="KE524837">
    <property type="protein sequence ID" value="KFB37148.1"/>
    <property type="molecule type" value="Genomic_DNA"/>
</dbReference>
<dbReference type="EMBL" id="ATLV01013049">
    <property type="status" value="NOT_ANNOTATED_CDS"/>
    <property type="molecule type" value="Genomic_DNA"/>
</dbReference>
<name>A0A084VGQ4_ANOSI</name>
<keyword evidence="3" id="KW-1185">Reference proteome</keyword>
<evidence type="ECO:0000313" key="2">
    <source>
        <dbReference type="EnsemblMetazoa" id="ASIC004362-PA"/>
    </source>
</evidence>
<accession>A0A084VGQ4</accession>
<organism evidence="1">
    <name type="scientific">Anopheles sinensis</name>
    <name type="common">Mosquito</name>
    <dbReference type="NCBI Taxonomy" id="74873"/>
    <lineage>
        <taxon>Eukaryota</taxon>
        <taxon>Metazoa</taxon>
        <taxon>Ecdysozoa</taxon>
        <taxon>Arthropoda</taxon>
        <taxon>Hexapoda</taxon>
        <taxon>Insecta</taxon>
        <taxon>Pterygota</taxon>
        <taxon>Neoptera</taxon>
        <taxon>Endopterygota</taxon>
        <taxon>Diptera</taxon>
        <taxon>Nematocera</taxon>
        <taxon>Culicoidea</taxon>
        <taxon>Culicidae</taxon>
        <taxon>Anophelinae</taxon>
        <taxon>Anopheles</taxon>
    </lineage>
</organism>
<reference evidence="2" key="2">
    <citation type="submission" date="2020-05" db="UniProtKB">
        <authorList>
            <consortium name="EnsemblMetazoa"/>
        </authorList>
    </citation>
    <scope>IDENTIFICATION</scope>
</reference>
<dbReference type="EnsemblMetazoa" id="ASIC004362-RA">
    <property type="protein sequence ID" value="ASIC004362-PA"/>
    <property type="gene ID" value="ASIC004362"/>
</dbReference>
<dbReference type="AlphaFoldDB" id="A0A084VGQ4"/>
<proteinExistence type="predicted"/>
<dbReference type="VEuPathDB" id="VectorBase:ASIC004362"/>
<dbReference type="Proteomes" id="UP000030765">
    <property type="component" value="Unassembled WGS sequence"/>
</dbReference>
<evidence type="ECO:0000313" key="1">
    <source>
        <dbReference type="EMBL" id="KFB37148.1"/>
    </source>
</evidence>